<protein>
    <submittedName>
        <fullName evidence="1">Uncharacterized protein</fullName>
    </submittedName>
</protein>
<organism evidence="1 2">
    <name type="scientific">Elizabethkingia occulta</name>
    <dbReference type="NCBI Taxonomy" id="1867263"/>
    <lineage>
        <taxon>Bacteria</taxon>
        <taxon>Pseudomonadati</taxon>
        <taxon>Bacteroidota</taxon>
        <taxon>Flavobacteriia</taxon>
        <taxon>Flavobacteriales</taxon>
        <taxon>Weeksellaceae</taxon>
        <taxon>Elizabethkingia</taxon>
    </lineage>
</organism>
<evidence type="ECO:0000313" key="2">
    <source>
        <dbReference type="Proteomes" id="UP000190813"/>
    </source>
</evidence>
<keyword evidence="2" id="KW-1185">Reference proteome</keyword>
<name>A0A1T3MCW8_9FLAO</name>
<accession>A0A1T3MCW8</accession>
<sequence length="195" mass="22469">MKLNFYLLLITAFCSLQCEDKPTGQDLKNQIIQNYKNQKNQIQIKGDSVIIPDIRLIVYLSEDAVQKLQQNKETVIASLLLYASIDDEDIFPEEIRKEIGPDGLKLGNFEIREEKISNAINFNFKKIMISKKLYNILSNKDISVNINVFSGRKHFKDNILNVESYDSKLSKTILNDNIIKLNGHLIVDSIETKQY</sequence>
<reference evidence="1 2" key="1">
    <citation type="submission" date="2016-06" db="EMBL/GenBank/DDBJ databases">
        <title>Revisiting the taxonomy of the Elizabethkingia Genus based on Whole-Genome Sequencing, Optical Mapping, and MALDI-TOF.</title>
        <authorList>
            <person name="Nicholson A.C."/>
        </authorList>
    </citation>
    <scope>NUCLEOTIDE SEQUENCE [LARGE SCALE GENOMIC DNA]</scope>
    <source>
        <strain evidence="1 2">G4070</strain>
    </source>
</reference>
<dbReference type="AlphaFoldDB" id="A0A1T3MCW8"/>
<evidence type="ECO:0000313" key="1">
    <source>
        <dbReference type="EMBL" id="OPC62130.1"/>
    </source>
</evidence>
<comment type="caution">
    <text evidence="1">The sequence shown here is derived from an EMBL/GenBank/DDBJ whole genome shotgun (WGS) entry which is preliminary data.</text>
</comment>
<dbReference type="Proteomes" id="UP000190813">
    <property type="component" value="Unassembled WGS sequence"/>
</dbReference>
<gene>
    <name evidence="1" type="ORF">BAZ10_09765</name>
</gene>
<dbReference type="RefSeq" id="WP_021347360.1">
    <property type="nucleotide sequence ID" value="NZ_JBKJBK010000011.1"/>
</dbReference>
<dbReference type="EMBL" id="MAHX01000018">
    <property type="protein sequence ID" value="OPC62130.1"/>
    <property type="molecule type" value="Genomic_DNA"/>
</dbReference>
<proteinExistence type="predicted"/>